<evidence type="ECO:0000256" key="2">
    <source>
        <dbReference type="ARBA" id="ARBA00006679"/>
    </source>
</evidence>
<keyword evidence="6 7" id="KW-0472">Membrane</keyword>
<reference evidence="8" key="1">
    <citation type="submission" date="2023-06" db="EMBL/GenBank/DDBJ databases">
        <title>Phylogenetic Diversity of Rhizobium strains.</title>
        <authorList>
            <person name="Moura F.T."/>
            <person name="Helene L.C.F."/>
            <person name="Hungria M."/>
        </authorList>
    </citation>
    <scope>NUCLEOTIDE SEQUENCE</scope>
    <source>
        <strain evidence="8">CCGE524</strain>
    </source>
</reference>
<name>A0ABT7KAX8_9HYPH</name>
<protein>
    <submittedName>
        <fullName evidence="8">DoxX family protein</fullName>
    </submittedName>
</protein>
<feature type="transmembrane region" description="Helical" evidence="7">
    <location>
        <begin position="42"/>
        <end position="64"/>
    </location>
</feature>
<evidence type="ECO:0000256" key="1">
    <source>
        <dbReference type="ARBA" id="ARBA00004651"/>
    </source>
</evidence>
<feature type="transmembrane region" description="Helical" evidence="7">
    <location>
        <begin position="102"/>
        <end position="122"/>
    </location>
</feature>
<keyword evidence="3" id="KW-1003">Cell membrane</keyword>
<dbReference type="PANTHER" id="PTHR33452">
    <property type="entry name" value="OXIDOREDUCTASE CATD-RELATED"/>
    <property type="match status" value="1"/>
</dbReference>
<dbReference type="Proteomes" id="UP001172630">
    <property type="component" value="Unassembled WGS sequence"/>
</dbReference>
<evidence type="ECO:0000313" key="9">
    <source>
        <dbReference type="Proteomes" id="UP001172630"/>
    </source>
</evidence>
<accession>A0ABT7KAX8</accession>
<dbReference type="RefSeq" id="WP_285878720.1">
    <property type="nucleotide sequence ID" value="NZ_JARFYN010000008.1"/>
</dbReference>
<feature type="transmembrane region" description="Helical" evidence="7">
    <location>
        <begin position="71"/>
        <end position="90"/>
    </location>
</feature>
<comment type="subcellular location">
    <subcellularLocation>
        <location evidence="1">Cell membrane</location>
        <topology evidence="1">Multi-pass membrane protein</topology>
    </subcellularLocation>
</comment>
<feature type="transmembrane region" description="Helical" evidence="7">
    <location>
        <begin position="12"/>
        <end position="30"/>
    </location>
</feature>
<evidence type="ECO:0000256" key="7">
    <source>
        <dbReference type="SAM" id="Phobius"/>
    </source>
</evidence>
<evidence type="ECO:0000256" key="3">
    <source>
        <dbReference type="ARBA" id="ARBA00022475"/>
    </source>
</evidence>
<organism evidence="8 9">
    <name type="scientific">Rhizobium calliandrae</name>
    <dbReference type="NCBI Taxonomy" id="1312182"/>
    <lineage>
        <taxon>Bacteria</taxon>
        <taxon>Pseudomonadati</taxon>
        <taxon>Pseudomonadota</taxon>
        <taxon>Alphaproteobacteria</taxon>
        <taxon>Hyphomicrobiales</taxon>
        <taxon>Rhizobiaceae</taxon>
        <taxon>Rhizobium/Agrobacterium group</taxon>
        <taxon>Rhizobium</taxon>
    </lineage>
</organism>
<evidence type="ECO:0000256" key="4">
    <source>
        <dbReference type="ARBA" id="ARBA00022692"/>
    </source>
</evidence>
<proteinExistence type="inferred from homology"/>
<dbReference type="Pfam" id="PF07681">
    <property type="entry name" value="DoxX"/>
    <property type="match status" value="1"/>
</dbReference>
<keyword evidence="5 7" id="KW-1133">Transmembrane helix</keyword>
<evidence type="ECO:0000256" key="6">
    <source>
        <dbReference type="ARBA" id="ARBA00023136"/>
    </source>
</evidence>
<comment type="similarity">
    <text evidence="2">Belongs to the DoxX family.</text>
</comment>
<evidence type="ECO:0000256" key="5">
    <source>
        <dbReference type="ARBA" id="ARBA00022989"/>
    </source>
</evidence>
<evidence type="ECO:0000313" key="8">
    <source>
        <dbReference type="EMBL" id="MDL2405760.1"/>
    </source>
</evidence>
<dbReference type="InterPro" id="IPR032808">
    <property type="entry name" value="DoxX"/>
</dbReference>
<dbReference type="PANTHER" id="PTHR33452:SF4">
    <property type="entry name" value="BLL4328 PROTEIN"/>
    <property type="match status" value="1"/>
</dbReference>
<dbReference type="EMBL" id="JARFYN010000008">
    <property type="protein sequence ID" value="MDL2405760.1"/>
    <property type="molecule type" value="Genomic_DNA"/>
</dbReference>
<comment type="caution">
    <text evidence="8">The sequence shown here is derived from an EMBL/GenBank/DDBJ whole genome shotgun (WGS) entry which is preliminary data.</text>
</comment>
<sequence length="132" mass="14916">MSAFERLSQYQPAALAVLRIVTAVLFFEHATQKLFNFPAAPFEISTLFFVAGVIEFIGSILIFLGLFTRPVAFILSGEMAFAYFMVHMPIDFFPANNQGDGPVLFCFIFLYMVFSGPGLWALDNRQLRYSHP</sequence>
<gene>
    <name evidence="8" type="ORF">PY650_08780</name>
</gene>
<keyword evidence="9" id="KW-1185">Reference proteome</keyword>
<keyword evidence="4 7" id="KW-0812">Transmembrane</keyword>
<dbReference type="InterPro" id="IPR051907">
    <property type="entry name" value="DoxX-like_oxidoreductase"/>
</dbReference>